<feature type="domain" description="FecR protein" evidence="1">
    <location>
        <begin position="129"/>
        <end position="217"/>
    </location>
</feature>
<dbReference type="Pfam" id="PF16220">
    <property type="entry name" value="DUF4880"/>
    <property type="match status" value="1"/>
</dbReference>
<dbReference type="RefSeq" id="WP_275228349.1">
    <property type="nucleotide sequence ID" value="NZ_JARESE010000033.1"/>
</dbReference>
<dbReference type="InterPro" id="IPR006860">
    <property type="entry name" value="FecR"/>
</dbReference>
<dbReference type="PANTHER" id="PTHR30273">
    <property type="entry name" value="PERIPLASMIC SIGNAL SENSOR AND SIGMA FACTOR ACTIVATOR FECR-RELATED"/>
    <property type="match status" value="1"/>
</dbReference>
<comment type="caution">
    <text evidence="3">The sequence shown here is derived from an EMBL/GenBank/DDBJ whole genome shotgun (WGS) entry which is preliminary data.</text>
</comment>
<name>A0ABT5WQD1_9SPHN</name>
<evidence type="ECO:0000313" key="4">
    <source>
        <dbReference type="Proteomes" id="UP001216253"/>
    </source>
</evidence>
<accession>A0ABT5WQD1</accession>
<evidence type="ECO:0000259" key="1">
    <source>
        <dbReference type="Pfam" id="PF04773"/>
    </source>
</evidence>
<feature type="domain" description="FecR N-terminal" evidence="2">
    <location>
        <begin position="17"/>
        <end position="56"/>
    </location>
</feature>
<gene>
    <name evidence="3" type="ORF">PYV00_11130</name>
</gene>
<dbReference type="PANTHER" id="PTHR30273:SF2">
    <property type="entry name" value="PROTEIN FECR"/>
    <property type="match status" value="1"/>
</dbReference>
<dbReference type="Pfam" id="PF04773">
    <property type="entry name" value="FecR"/>
    <property type="match status" value="1"/>
</dbReference>
<dbReference type="Gene3D" id="2.60.120.1440">
    <property type="match status" value="1"/>
</dbReference>
<protein>
    <submittedName>
        <fullName evidence="3">FecR domain-containing protein</fullName>
    </submittedName>
</protein>
<reference evidence="3 4" key="1">
    <citation type="submission" date="2023-03" db="EMBL/GenBank/DDBJ databases">
        <title>NovoSphingobium album sp. nov. isolated from polycyclic aromatic hydrocarbons- and heavy-metal polluted soil.</title>
        <authorList>
            <person name="Liu Z."/>
            <person name="Wang K."/>
        </authorList>
    </citation>
    <scope>NUCLEOTIDE SEQUENCE [LARGE SCALE GENOMIC DNA]</scope>
    <source>
        <strain evidence="3 4">H3SJ31-1</strain>
    </source>
</reference>
<proteinExistence type="predicted"/>
<dbReference type="Proteomes" id="UP001216253">
    <property type="component" value="Unassembled WGS sequence"/>
</dbReference>
<evidence type="ECO:0000259" key="2">
    <source>
        <dbReference type="Pfam" id="PF16220"/>
    </source>
</evidence>
<evidence type="ECO:0000313" key="3">
    <source>
        <dbReference type="EMBL" id="MDE8652266.1"/>
    </source>
</evidence>
<dbReference type="InterPro" id="IPR032623">
    <property type="entry name" value="FecR_N"/>
</dbReference>
<dbReference type="EMBL" id="JARESE010000033">
    <property type="protein sequence ID" value="MDE8652266.1"/>
    <property type="molecule type" value="Genomic_DNA"/>
</dbReference>
<sequence>MTDAPRNPFEKGQLRLEATEWFVLMRGPDAEQHRAAFEQWLARGALHRAAYNRVANLYAAGKQVDWDALPPPRPVRGALWRTKAAALAGLTIIGFLSWRLLSSPGMPMGHETQPAAIASSIPPVSAYLANAGEIRRVQLTDGSRLTLDEGALVLVDYQVHRRGLRLERGRARFEVAHEPRPFIVEAGGSEIIARGTVFDVALEKGRSLHVHLLHGAIDVRPLGASSDRDVVHMTAGEGLRYQDGSPAIPEPRPEPAPNWLSSRIEFRSASLASVVAAANSRSARKIILGDPSLGETRISGLFEIDDPESLASALAVLLDLKVASGPDTIVLVKKEK</sequence>
<keyword evidence="4" id="KW-1185">Reference proteome</keyword>
<dbReference type="InterPro" id="IPR012373">
    <property type="entry name" value="Ferrdict_sens_TM"/>
</dbReference>
<organism evidence="3 4">
    <name type="scientific">Novosphingobium album</name>
    <name type="common">ex Liu et al. 2023</name>
    <dbReference type="NCBI Taxonomy" id="3031130"/>
    <lineage>
        <taxon>Bacteria</taxon>
        <taxon>Pseudomonadati</taxon>
        <taxon>Pseudomonadota</taxon>
        <taxon>Alphaproteobacteria</taxon>
        <taxon>Sphingomonadales</taxon>
        <taxon>Sphingomonadaceae</taxon>
        <taxon>Novosphingobium</taxon>
    </lineage>
</organism>
<dbReference type="PIRSF" id="PIRSF018266">
    <property type="entry name" value="FecR"/>
    <property type="match status" value="1"/>
</dbReference>